<dbReference type="PANTHER" id="PTHR30221:SF1">
    <property type="entry name" value="SMALL-CONDUCTANCE MECHANOSENSITIVE CHANNEL"/>
    <property type="match status" value="1"/>
</dbReference>
<evidence type="ECO:0000313" key="9">
    <source>
        <dbReference type="Proteomes" id="UP000318081"/>
    </source>
</evidence>
<dbReference type="Pfam" id="PF00924">
    <property type="entry name" value="MS_channel_2nd"/>
    <property type="match status" value="1"/>
</dbReference>
<feature type="domain" description="Mechanosensitive ion channel MscS" evidence="7">
    <location>
        <begin position="110"/>
        <end position="180"/>
    </location>
</feature>
<sequence length="277" mass="30238">MEHLKPLLKDATFDPNTWFGAIAYGIVFFLLAWATVRALNFVLGRRRERLVGTTSHGDVSFLYQLGRSTIYLVALVLYAHFIPAFRSIGTALLAGVSVASIVIGLAAQTTLSNLIAGVVLIIYRPFELEDRIQLSAPTGIETAYVKDITLGYTVLETADNRRIVVPNSLIASQITINLTRTEKRTQVALPFHLDAEASVESAREVLLDVTKTHPKVVEVSSCLATQVDGAGVTLTLKVLCDSSADAARVQSDVIEQTTRKFREQNISLAMPSSFTKS</sequence>
<feature type="transmembrane region" description="Helical" evidence="6">
    <location>
        <begin position="70"/>
        <end position="95"/>
    </location>
</feature>
<comment type="subcellular location">
    <subcellularLocation>
        <location evidence="1">Cell membrane</location>
        <topology evidence="1">Multi-pass membrane protein</topology>
    </subcellularLocation>
</comment>
<keyword evidence="5 6" id="KW-0472">Membrane</keyword>
<evidence type="ECO:0000256" key="1">
    <source>
        <dbReference type="ARBA" id="ARBA00004651"/>
    </source>
</evidence>
<keyword evidence="2" id="KW-1003">Cell membrane</keyword>
<evidence type="ECO:0000256" key="4">
    <source>
        <dbReference type="ARBA" id="ARBA00022989"/>
    </source>
</evidence>
<feature type="transmembrane region" description="Helical" evidence="6">
    <location>
        <begin position="18"/>
        <end position="39"/>
    </location>
</feature>
<evidence type="ECO:0000259" key="7">
    <source>
        <dbReference type="Pfam" id="PF00924"/>
    </source>
</evidence>
<dbReference type="PANTHER" id="PTHR30221">
    <property type="entry name" value="SMALL-CONDUCTANCE MECHANOSENSITIVE CHANNEL"/>
    <property type="match status" value="1"/>
</dbReference>
<evidence type="ECO:0000256" key="3">
    <source>
        <dbReference type="ARBA" id="ARBA00022692"/>
    </source>
</evidence>
<dbReference type="InterPro" id="IPR023408">
    <property type="entry name" value="MscS_beta-dom_sf"/>
</dbReference>
<dbReference type="Gene3D" id="3.30.70.100">
    <property type="match status" value="1"/>
</dbReference>
<dbReference type="EMBL" id="CP036432">
    <property type="protein sequence ID" value="QDV85835.1"/>
    <property type="molecule type" value="Genomic_DNA"/>
</dbReference>
<evidence type="ECO:0000256" key="2">
    <source>
        <dbReference type="ARBA" id="ARBA00022475"/>
    </source>
</evidence>
<organism evidence="8 9">
    <name type="scientific">Stieleria magnilauensis</name>
    <dbReference type="NCBI Taxonomy" id="2527963"/>
    <lineage>
        <taxon>Bacteria</taxon>
        <taxon>Pseudomonadati</taxon>
        <taxon>Planctomycetota</taxon>
        <taxon>Planctomycetia</taxon>
        <taxon>Pirellulales</taxon>
        <taxon>Pirellulaceae</taxon>
        <taxon>Stieleria</taxon>
    </lineage>
</organism>
<dbReference type="InterPro" id="IPR010920">
    <property type="entry name" value="LSM_dom_sf"/>
</dbReference>
<accession>A0ABX5XWL6</accession>
<dbReference type="InterPro" id="IPR011066">
    <property type="entry name" value="MscS_channel_C_sf"/>
</dbReference>
<proteinExistence type="predicted"/>
<dbReference type="SUPFAM" id="SSF50182">
    <property type="entry name" value="Sm-like ribonucleoproteins"/>
    <property type="match status" value="1"/>
</dbReference>
<feature type="transmembrane region" description="Helical" evidence="6">
    <location>
        <begin position="101"/>
        <end position="123"/>
    </location>
</feature>
<keyword evidence="4 6" id="KW-1133">Transmembrane helix</keyword>
<protein>
    <submittedName>
        <fullName evidence="8">Small-conductance mechanosensitive channel</fullName>
    </submittedName>
</protein>
<dbReference type="InterPro" id="IPR006685">
    <property type="entry name" value="MscS_channel_2nd"/>
</dbReference>
<dbReference type="Proteomes" id="UP000318081">
    <property type="component" value="Chromosome"/>
</dbReference>
<name>A0ABX5XWL6_9BACT</name>
<keyword evidence="9" id="KW-1185">Reference proteome</keyword>
<keyword evidence="3 6" id="KW-0812">Transmembrane</keyword>
<dbReference type="SUPFAM" id="SSF82689">
    <property type="entry name" value="Mechanosensitive channel protein MscS (YggB), C-terminal domain"/>
    <property type="match status" value="1"/>
</dbReference>
<dbReference type="InterPro" id="IPR045275">
    <property type="entry name" value="MscS_archaea/bacteria_type"/>
</dbReference>
<gene>
    <name evidence="8" type="primary">mscS_3</name>
    <name evidence="8" type="ORF">TBK1r_48510</name>
</gene>
<evidence type="ECO:0000256" key="5">
    <source>
        <dbReference type="ARBA" id="ARBA00023136"/>
    </source>
</evidence>
<dbReference type="Gene3D" id="2.30.30.60">
    <property type="match status" value="1"/>
</dbReference>
<dbReference type="RefSeq" id="WP_145216104.1">
    <property type="nucleotide sequence ID" value="NZ_CP036432.1"/>
</dbReference>
<evidence type="ECO:0000256" key="6">
    <source>
        <dbReference type="SAM" id="Phobius"/>
    </source>
</evidence>
<reference evidence="8 9" key="1">
    <citation type="submission" date="2019-02" db="EMBL/GenBank/DDBJ databases">
        <title>Deep-cultivation of Planctomycetes and their phenomic and genomic characterization uncovers novel biology.</title>
        <authorList>
            <person name="Wiegand S."/>
            <person name="Jogler M."/>
            <person name="Boedeker C."/>
            <person name="Pinto D."/>
            <person name="Vollmers J."/>
            <person name="Rivas-Marin E."/>
            <person name="Kohn T."/>
            <person name="Peeters S.H."/>
            <person name="Heuer A."/>
            <person name="Rast P."/>
            <person name="Oberbeckmann S."/>
            <person name="Bunk B."/>
            <person name="Jeske O."/>
            <person name="Meyerdierks A."/>
            <person name="Storesund J.E."/>
            <person name="Kallscheuer N."/>
            <person name="Luecker S."/>
            <person name="Lage O.M."/>
            <person name="Pohl T."/>
            <person name="Merkel B.J."/>
            <person name="Hornburger P."/>
            <person name="Mueller R.-W."/>
            <person name="Bruemmer F."/>
            <person name="Labrenz M."/>
            <person name="Spormann A.M."/>
            <person name="Op den Camp H."/>
            <person name="Overmann J."/>
            <person name="Amann R."/>
            <person name="Jetten M.S.M."/>
            <person name="Mascher T."/>
            <person name="Medema M.H."/>
            <person name="Devos D.P."/>
            <person name="Kaster A.-K."/>
            <person name="Ovreas L."/>
            <person name="Rohde M."/>
            <person name="Galperin M.Y."/>
            <person name="Jogler C."/>
        </authorList>
    </citation>
    <scope>NUCLEOTIDE SEQUENCE [LARGE SCALE GENOMIC DNA]</scope>
    <source>
        <strain evidence="8 9">TBK1r</strain>
    </source>
</reference>
<dbReference type="Gene3D" id="1.10.287.1260">
    <property type="match status" value="1"/>
</dbReference>
<evidence type="ECO:0000313" key="8">
    <source>
        <dbReference type="EMBL" id="QDV85835.1"/>
    </source>
</evidence>